<dbReference type="PIRSF" id="PIRSF017082">
    <property type="entry name" value="YflP"/>
    <property type="match status" value="1"/>
</dbReference>
<dbReference type="Gene3D" id="3.40.190.150">
    <property type="entry name" value="Bordetella uptake gene, domain 1"/>
    <property type="match status" value="1"/>
</dbReference>
<evidence type="ECO:0000313" key="3">
    <source>
        <dbReference type="EMBL" id="SCZ80188.1"/>
    </source>
</evidence>
<sequence length="338" mass="35987">MKGLKKFISLLLALILVFSLAACGGSTEPAAEPAGETGSEAQGTDWPKKTIQIAVPYNAGGDTDIYCRLAAERLSEKLGETVVVVNIAGSGGILAAKQIMNEDPDGYNLLFSHTGGLIQEASGMADFSYTESFAYGGTLVEDNTYTMVAKAESGWKNLGDVVAAAKAAPGTVTYSQVNGQVTHFVSKLFEETAGIELDKIDVGSSAADRTAAFLGGQVDLLVVNYANVADYIEAGQFVALGILAPERVESLPEVPTFVEQGYDVVAAKRYSYKFPNGTDQAIIDKFTTTLKEIAEDPEFAAELAKFHAAPYYKDPETTEKDEAAEVELLKVVMGDVFK</sequence>
<dbReference type="CDD" id="cd07012">
    <property type="entry name" value="PBP2_Bug_TTT"/>
    <property type="match status" value="1"/>
</dbReference>
<protein>
    <submittedName>
        <fullName evidence="3">Tripartite-type tricarboxylate transporter, receptor component TctC</fullName>
    </submittedName>
</protein>
<organism evidence="3 4">
    <name type="scientific">Acidaminobacter hydrogenoformans DSM 2784</name>
    <dbReference type="NCBI Taxonomy" id="1120920"/>
    <lineage>
        <taxon>Bacteria</taxon>
        <taxon>Bacillati</taxon>
        <taxon>Bacillota</taxon>
        <taxon>Clostridia</taxon>
        <taxon>Peptostreptococcales</taxon>
        <taxon>Acidaminobacteraceae</taxon>
        <taxon>Acidaminobacter</taxon>
    </lineage>
</organism>
<keyword evidence="2" id="KW-0732">Signal</keyword>
<dbReference type="Pfam" id="PF03401">
    <property type="entry name" value="TctC"/>
    <property type="match status" value="1"/>
</dbReference>
<evidence type="ECO:0000256" key="1">
    <source>
        <dbReference type="ARBA" id="ARBA00006987"/>
    </source>
</evidence>
<keyword evidence="4" id="KW-1185">Reference proteome</keyword>
<evidence type="ECO:0000313" key="4">
    <source>
        <dbReference type="Proteomes" id="UP000199208"/>
    </source>
</evidence>
<dbReference type="RefSeq" id="WP_092591321.1">
    <property type="nucleotide sequence ID" value="NZ_FMWL01000011.1"/>
</dbReference>
<dbReference type="OrthoDB" id="8881899at2"/>
<dbReference type="PROSITE" id="PS51257">
    <property type="entry name" value="PROKAR_LIPOPROTEIN"/>
    <property type="match status" value="1"/>
</dbReference>
<keyword evidence="3" id="KW-0675">Receptor</keyword>
<dbReference type="SUPFAM" id="SSF53850">
    <property type="entry name" value="Periplasmic binding protein-like II"/>
    <property type="match status" value="1"/>
</dbReference>
<dbReference type="AlphaFoldDB" id="A0A1G5S201"/>
<dbReference type="EMBL" id="FMWL01000011">
    <property type="protein sequence ID" value="SCZ80188.1"/>
    <property type="molecule type" value="Genomic_DNA"/>
</dbReference>
<dbReference type="PANTHER" id="PTHR42928">
    <property type="entry name" value="TRICARBOXYLATE-BINDING PROTEIN"/>
    <property type="match status" value="1"/>
</dbReference>
<feature type="chain" id="PRO_5038880866" evidence="2">
    <location>
        <begin position="22"/>
        <end position="338"/>
    </location>
</feature>
<proteinExistence type="inferred from homology"/>
<dbReference type="InterPro" id="IPR005064">
    <property type="entry name" value="BUG"/>
</dbReference>
<gene>
    <name evidence="3" type="ORF">SAMN03080599_02135</name>
</gene>
<dbReference type="InterPro" id="IPR042100">
    <property type="entry name" value="Bug_dom1"/>
</dbReference>
<dbReference type="STRING" id="1120920.SAMN03080599_02135"/>
<dbReference type="Gene3D" id="3.40.190.10">
    <property type="entry name" value="Periplasmic binding protein-like II"/>
    <property type="match status" value="1"/>
</dbReference>
<comment type="similarity">
    <text evidence="1">Belongs to the UPF0065 (bug) family.</text>
</comment>
<reference evidence="3 4" key="1">
    <citation type="submission" date="2016-10" db="EMBL/GenBank/DDBJ databases">
        <authorList>
            <person name="de Groot N.N."/>
        </authorList>
    </citation>
    <scope>NUCLEOTIDE SEQUENCE [LARGE SCALE GENOMIC DNA]</scope>
    <source>
        <strain evidence="3 4">DSM 2784</strain>
    </source>
</reference>
<evidence type="ECO:0000256" key="2">
    <source>
        <dbReference type="SAM" id="SignalP"/>
    </source>
</evidence>
<dbReference type="PANTHER" id="PTHR42928:SF5">
    <property type="entry name" value="BLR1237 PROTEIN"/>
    <property type="match status" value="1"/>
</dbReference>
<feature type="signal peptide" evidence="2">
    <location>
        <begin position="1"/>
        <end position="21"/>
    </location>
</feature>
<dbReference type="Proteomes" id="UP000199208">
    <property type="component" value="Unassembled WGS sequence"/>
</dbReference>
<name>A0A1G5S201_9FIRM</name>
<accession>A0A1G5S201</accession>